<feature type="DNA-binding region" description="H-T-H motif" evidence="4">
    <location>
        <begin position="69"/>
        <end position="88"/>
    </location>
</feature>
<keyword evidence="1" id="KW-0805">Transcription regulation</keyword>
<evidence type="ECO:0000259" key="6">
    <source>
        <dbReference type="PROSITE" id="PS50977"/>
    </source>
</evidence>
<evidence type="ECO:0000256" key="2">
    <source>
        <dbReference type="ARBA" id="ARBA00023125"/>
    </source>
</evidence>
<dbReference type="Pfam" id="PF00440">
    <property type="entry name" value="TetR_N"/>
    <property type="match status" value="1"/>
</dbReference>
<accession>A0A7G6TU52</accession>
<dbReference type="InterPro" id="IPR001647">
    <property type="entry name" value="HTH_TetR"/>
</dbReference>
<feature type="region of interest" description="Disordered" evidence="5">
    <location>
        <begin position="1"/>
        <end position="43"/>
    </location>
</feature>
<sequence>MSKSAKPPPSRSASKPPARKQAARPSVVPRAAKGRTATSPKTYHHGDLRRVLIAAALELAEEGGADAVSVREAARRAGVSPGAPFRHFPSRNDLMSAVAEEAQRRFRVSIAAAIAGTSADDPLARFRAYGMAYMRWAMTNPAHFEVISSGKYFSHDQSEALREDNDELIAMTEQLLMDALAQGQLRSSDLRVIKIAGRALVYGFARMKIDGHFPRWGVADAEADRMAEAIITLFVDGIAKPV</sequence>
<gene>
    <name evidence="7" type="ORF">HB776_02805</name>
</gene>
<dbReference type="SUPFAM" id="SSF46689">
    <property type="entry name" value="Homeodomain-like"/>
    <property type="match status" value="1"/>
</dbReference>
<dbReference type="PANTHER" id="PTHR30055">
    <property type="entry name" value="HTH-TYPE TRANSCRIPTIONAL REGULATOR RUTR"/>
    <property type="match status" value="1"/>
</dbReference>
<dbReference type="GO" id="GO:0000976">
    <property type="term" value="F:transcription cis-regulatory region binding"/>
    <property type="evidence" value="ECO:0007669"/>
    <property type="project" value="TreeGrafter"/>
</dbReference>
<dbReference type="SUPFAM" id="SSF48498">
    <property type="entry name" value="Tetracyclin repressor-like, C-terminal domain"/>
    <property type="match status" value="1"/>
</dbReference>
<dbReference type="PANTHER" id="PTHR30055:SF201">
    <property type="entry name" value="TRANSCRIPTIONAL REGULATORY PROTEIN"/>
    <property type="match status" value="1"/>
</dbReference>
<evidence type="ECO:0000256" key="3">
    <source>
        <dbReference type="ARBA" id="ARBA00023163"/>
    </source>
</evidence>
<evidence type="ECO:0000256" key="4">
    <source>
        <dbReference type="PROSITE-ProRule" id="PRU00335"/>
    </source>
</evidence>
<dbReference type="AlphaFoldDB" id="A0A7G6TU52"/>
<dbReference type="EMBL" id="CP050292">
    <property type="protein sequence ID" value="QND70284.1"/>
    <property type="molecule type" value="Genomic_DNA"/>
</dbReference>
<feature type="domain" description="HTH tetR-type" evidence="6">
    <location>
        <begin position="46"/>
        <end position="106"/>
    </location>
</feature>
<dbReference type="InterPro" id="IPR050109">
    <property type="entry name" value="HTH-type_TetR-like_transc_reg"/>
</dbReference>
<dbReference type="KEGG" id="trb:HB776_02805"/>
<keyword evidence="2 4" id="KW-0238">DNA-binding</keyword>
<reference evidence="8" key="1">
    <citation type="journal article" date="2020" name="Mol. Plant Microbe">
        <title>Rhizobial microsymbionts of the narrowly endemic Oxytropis species growing in Kamchatka are characterized by significant genetic diversity and possess a set of genes that are associated with T3SS and T6SS secretion systems and can affect the development of symbiosis.</title>
        <authorList>
            <person name="Safronova V."/>
            <person name="Guro P."/>
            <person name="Sazanova A."/>
            <person name="Kuznetsova I."/>
            <person name="Belimov A."/>
            <person name="Yakubov V."/>
            <person name="Chirak E."/>
            <person name="Afonin A."/>
            <person name="Gogolev Y."/>
            <person name="Andronov E."/>
            <person name="Tikhonovich I."/>
        </authorList>
    </citation>
    <scope>NUCLEOTIDE SEQUENCE [LARGE SCALE GENOMIC DNA]</scope>
    <source>
        <strain evidence="8">581</strain>
    </source>
</reference>
<dbReference type="GO" id="GO:0003700">
    <property type="term" value="F:DNA-binding transcription factor activity"/>
    <property type="evidence" value="ECO:0007669"/>
    <property type="project" value="TreeGrafter"/>
</dbReference>
<proteinExistence type="predicted"/>
<evidence type="ECO:0000256" key="5">
    <source>
        <dbReference type="SAM" id="MobiDB-lite"/>
    </source>
</evidence>
<dbReference type="InterPro" id="IPR036271">
    <property type="entry name" value="Tet_transcr_reg_TetR-rel_C_sf"/>
</dbReference>
<evidence type="ECO:0000313" key="7">
    <source>
        <dbReference type="EMBL" id="QND70284.1"/>
    </source>
</evidence>
<dbReference type="PRINTS" id="PR00455">
    <property type="entry name" value="HTHTETR"/>
</dbReference>
<feature type="compositionally biased region" description="Pro residues" evidence="5">
    <location>
        <begin position="1"/>
        <end position="10"/>
    </location>
</feature>
<keyword evidence="3" id="KW-0804">Transcription</keyword>
<dbReference type="InterPro" id="IPR009057">
    <property type="entry name" value="Homeodomain-like_sf"/>
</dbReference>
<name>A0A7G6TU52_9BRAD</name>
<dbReference type="Pfam" id="PF13305">
    <property type="entry name" value="TetR_C_33"/>
    <property type="match status" value="1"/>
</dbReference>
<dbReference type="Gene3D" id="1.10.357.10">
    <property type="entry name" value="Tetracycline Repressor, domain 2"/>
    <property type="match status" value="1"/>
</dbReference>
<protein>
    <submittedName>
        <fullName evidence="7">TetR/AcrR family transcriptional regulator</fullName>
    </submittedName>
</protein>
<dbReference type="Proteomes" id="UP000515291">
    <property type="component" value="Chromosome"/>
</dbReference>
<dbReference type="PROSITE" id="PS50977">
    <property type="entry name" value="HTH_TETR_2"/>
    <property type="match status" value="1"/>
</dbReference>
<evidence type="ECO:0000256" key="1">
    <source>
        <dbReference type="ARBA" id="ARBA00023015"/>
    </source>
</evidence>
<organism evidence="7 8">
    <name type="scientific">Tardiphaga robiniae</name>
    <dbReference type="NCBI Taxonomy" id="943830"/>
    <lineage>
        <taxon>Bacteria</taxon>
        <taxon>Pseudomonadati</taxon>
        <taxon>Pseudomonadota</taxon>
        <taxon>Alphaproteobacteria</taxon>
        <taxon>Hyphomicrobiales</taxon>
        <taxon>Nitrobacteraceae</taxon>
        <taxon>Tardiphaga</taxon>
    </lineage>
</organism>
<dbReference type="InterPro" id="IPR025996">
    <property type="entry name" value="MT1864/Rv1816-like_C"/>
</dbReference>
<evidence type="ECO:0000313" key="8">
    <source>
        <dbReference type="Proteomes" id="UP000515291"/>
    </source>
</evidence>